<feature type="region of interest" description="Disordered" evidence="1">
    <location>
        <begin position="309"/>
        <end position="341"/>
    </location>
</feature>
<evidence type="ECO:0000313" key="3">
    <source>
        <dbReference type="RefSeq" id="XP_017772438.1"/>
    </source>
</evidence>
<dbReference type="RefSeq" id="XP_017772438.1">
    <property type="nucleotide sequence ID" value="XM_017916949.1"/>
</dbReference>
<reference evidence="3" key="1">
    <citation type="submission" date="2025-08" db="UniProtKB">
        <authorList>
            <consortium name="RefSeq"/>
        </authorList>
    </citation>
    <scope>IDENTIFICATION</scope>
    <source>
        <tissue evidence="3">Whole Larva</tissue>
    </source>
</reference>
<proteinExistence type="predicted"/>
<feature type="region of interest" description="Disordered" evidence="1">
    <location>
        <begin position="360"/>
        <end position="403"/>
    </location>
</feature>
<feature type="region of interest" description="Disordered" evidence="1">
    <location>
        <begin position="120"/>
        <end position="152"/>
    </location>
</feature>
<name>A0ABM1MCY8_NICVS</name>
<feature type="region of interest" description="Disordered" evidence="1">
    <location>
        <begin position="69"/>
        <end position="106"/>
    </location>
</feature>
<evidence type="ECO:0000313" key="2">
    <source>
        <dbReference type="Proteomes" id="UP000695000"/>
    </source>
</evidence>
<gene>
    <name evidence="3" type="primary">LOC108559615</name>
</gene>
<dbReference type="Proteomes" id="UP000695000">
    <property type="component" value="Unplaced"/>
</dbReference>
<sequence length="468" mass="49220">MCQNFSFQHFVSRTSFVQIFRFITMGSKKIIVPQGLINPNETTIIEIPAGVDSEATLIARSSPRTCEEMFQPGCASTPRTRRVTTVPPARPQSACPGSGGGGGGRQMRQVTSTTIITNEDDSSSLGILDSNYMNSSGGRSGGRSGQQSSLGVLGSGYMDGTGLCPASRNATMGSGYMDSTRTSDNGGCMSGGGNYMDSSGGRTNNTMGILGSGYMDSTRSTNQSSFGVLGSGYMDSTRSTNQSSLGILGSGYMDSTRCGGGVSASPSPKRVKKIVKKVVTETPQSSNNSHSLGLLPNSYMNDTNLSLCGRSGGSESKKKVTRVTSETIIDEGDSQESAGLLNSGYFDSTHSSGASRSMGLLPGAYLDSPAQQDSCPSRRAGRRCPGSAGSNRSQGGGGGNSTQQNLTMEVQRHLSELEQNERNQINRDLVMFQQARRRLVHDATNISSSGESQMNFSGGNSSSNNKRM</sequence>
<feature type="region of interest" description="Disordered" evidence="1">
    <location>
        <begin position="444"/>
        <end position="468"/>
    </location>
</feature>
<protein>
    <submittedName>
        <fullName evidence="3">Uncharacterized transmembrane protein DDB_G0289901-like</fullName>
    </submittedName>
</protein>
<feature type="compositionally biased region" description="Polar residues" evidence="1">
    <location>
        <begin position="444"/>
        <end position="454"/>
    </location>
</feature>
<feature type="compositionally biased region" description="Low complexity" evidence="1">
    <location>
        <begin position="455"/>
        <end position="468"/>
    </location>
</feature>
<evidence type="ECO:0000256" key="1">
    <source>
        <dbReference type="SAM" id="MobiDB-lite"/>
    </source>
</evidence>
<keyword evidence="2" id="KW-1185">Reference proteome</keyword>
<dbReference type="GeneID" id="108559615"/>
<accession>A0ABM1MCY8</accession>
<organism evidence="2 3">
    <name type="scientific">Nicrophorus vespilloides</name>
    <name type="common">Boreal carrion beetle</name>
    <dbReference type="NCBI Taxonomy" id="110193"/>
    <lineage>
        <taxon>Eukaryota</taxon>
        <taxon>Metazoa</taxon>
        <taxon>Ecdysozoa</taxon>
        <taxon>Arthropoda</taxon>
        <taxon>Hexapoda</taxon>
        <taxon>Insecta</taxon>
        <taxon>Pterygota</taxon>
        <taxon>Neoptera</taxon>
        <taxon>Endopterygota</taxon>
        <taxon>Coleoptera</taxon>
        <taxon>Polyphaga</taxon>
        <taxon>Staphyliniformia</taxon>
        <taxon>Silphidae</taxon>
        <taxon>Nicrophorinae</taxon>
        <taxon>Nicrophorus</taxon>
    </lineage>
</organism>